<reference evidence="1 2" key="1">
    <citation type="journal article" date="2019" name="Nat. Ecol. Evol.">
        <title>Megaphylogeny resolves global patterns of mushroom evolution.</title>
        <authorList>
            <person name="Varga T."/>
            <person name="Krizsan K."/>
            <person name="Foldi C."/>
            <person name="Dima B."/>
            <person name="Sanchez-Garcia M."/>
            <person name="Sanchez-Ramirez S."/>
            <person name="Szollosi G.J."/>
            <person name="Szarkandi J.G."/>
            <person name="Papp V."/>
            <person name="Albert L."/>
            <person name="Andreopoulos W."/>
            <person name="Angelini C."/>
            <person name="Antonin V."/>
            <person name="Barry K.W."/>
            <person name="Bougher N.L."/>
            <person name="Buchanan P."/>
            <person name="Buyck B."/>
            <person name="Bense V."/>
            <person name="Catcheside P."/>
            <person name="Chovatia M."/>
            <person name="Cooper J."/>
            <person name="Damon W."/>
            <person name="Desjardin D."/>
            <person name="Finy P."/>
            <person name="Geml J."/>
            <person name="Haridas S."/>
            <person name="Hughes K."/>
            <person name="Justo A."/>
            <person name="Karasinski D."/>
            <person name="Kautmanova I."/>
            <person name="Kiss B."/>
            <person name="Kocsube S."/>
            <person name="Kotiranta H."/>
            <person name="LaButti K.M."/>
            <person name="Lechner B.E."/>
            <person name="Liimatainen K."/>
            <person name="Lipzen A."/>
            <person name="Lukacs Z."/>
            <person name="Mihaltcheva S."/>
            <person name="Morgado L.N."/>
            <person name="Niskanen T."/>
            <person name="Noordeloos M.E."/>
            <person name="Ohm R.A."/>
            <person name="Ortiz-Santana B."/>
            <person name="Ovrebo C."/>
            <person name="Racz N."/>
            <person name="Riley R."/>
            <person name="Savchenko A."/>
            <person name="Shiryaev A."/>
            <person name="Soop K."/>
            <person name="Spirin V."/>
            <person name="Szebenyi C."/>
            <person name="Tomsovsky M."/>
            <person name="Tulloss R.E."/>
            <person name="Uehling J."/>
            <person name="Grigoriev I.V."/>
            <person name="Vagvolgyi C."/>
            <person name="Papp T."/>
            <person name="Martin F.M."/>
            <person name="Miettinen O."/>
            <person name="Hibbett D.S."/>
            <person name="Nagy L.G."/>
        </authorList>
    </citation>
    <scope>NUCLEOTIDE SEQUENCE [LARGE SCALE GENOMIC DNA]</scope>
    <source>
        <strain evidence="1 2">CBS 166.37</strain>
    </source>
</reference>
<protein>
    <submittedName>
        <fullName evidence="1">Uncharacterized protein</fullName>
    </submittedName>
</protein>
<sequence>MRKRAWSVTVVGVFENARGMIVNCGVVFLSVGERILSVHEAEDPVRESAEYARHTFNSIRSMSFFQDSSTEAPGRFAVWGWCCSLGEVVRLLVGGICQSVKRTTSPGPEVFINITAGSDGTHMLIIAQSIDSATAGDVIEIVSVERGMFV</sequence>
<keyword evidence="2" id="KW-1185">Reference proteome</keyword>
<accession>A0A5C3LMD9</accession>
<dbReference type="Proteomes" id="UP000308652">
    <property type="component" value="Unassembled WGS sequence"/>
</dbReference>
<organism evidence="1 2">
    <name type="scientific">Crucibulum laeve</name>
    <dbReference type="NCBI Taxonomy" id="68775"/>
    <lineage>
        <taxon>Eukaryota</taxon>
        <taxon>Fungi</taxon>
        <taxon>Dikarya</taxon>
        <taxon>Basidiomycota</taxon>
        <taxon>Agaricomycotina</taxon>
        <taxon>Agaricomycetes</taxon>
        <taxon>Agaricomycetidae</taxon>
        <taxon>Agaricales</taxon>
        <taxon>Agaricineae</taxon>
        <taxon>Nidulariaceae</taxon>
        <taxon>Crucibulum</taxon>
    </lineage>
</organism>
<evidence type="ECO:0000313" key="1">
    <source>
        <dbReference type="EMBL" id="TFK34334.1"/>
    </source>
</evidence>
<dbReference type="AlphaFoldDB" id="A0A5C3LMD9"/>
<evidence type="ECO:0000313" key="2">
    <source>
        <dbReference type="Proteomes" id="UP000308652"/>
    </source>
</evidence>
<gene>
    <name evidence="1" type="ORF">BDQ12DRAFT_669508</name>
</gene>
<name>A0A5C3LMD9_9AGAR</name>
<dbReference type="EMBL" id="ML213633">
    <property type="protein sequence ID" value="TFK34334.1"/>
    <property type="molecule type" value="Genomic_DNA"/>
</dbReference>
<proteinExistence type="predicted"/>